<dbReference type="GO" id="GO:0042941">
    <property type="term" value="P:D-alanine transmembrane transport"/>
    <property type="evidence" value="ECO:0007669"/>
    <property type="project" value="TreeGrafter"/>
</dbReference>
<gene>
    <name evidence="5" type="ORF">DES52_12111</name>
</gene>
<dbReference type="InterPro" id="IPR051120">
    <property type="entry name" value="ABC_AA/LPS_Transport"/>
</dbReference>
<dbReference type="AlphaFoldDB" id="A0A318SGW1"/>
<dbReference type="PROSITE" id="PS50893">
    <property type="entry name" value="ABC_TRANSPORTER_2"/>
    <property type="match status" value="1"/>
</dbReference>
<evidence type="ECO:0000256" key="2">
    <source>
        <dbReference type="ARBA" id="ARBA00022741"/>
    </source>
</evidence>
<evidence type="ECO:0000313" key="5">
    <source>
        <dbReference type="EMBL" id="PYE49881.1"/>
    </source>
</evidence>
<dbReference type="SMART" id="SM00382">
    <property type="entry name" value="AAA"/>
    <property type="match status" value="1"/>
</dbReference>
<dbReference type="GO" id="GO:0005886">
    <property type="term" value="C:plasma membrane"/>
    <property type="evidence" value="ECO:0007669"/>
    <property type="project" value="TreeGrafter"/>
</dbReference>
<keyword evidence="3 5" id="KW-0067">ATP-binding</keyword>
<dbReference type="GO" id="GO:0005304">
    <property type="term" value="F:L-valine transmembrane transporter activity"/>
    <property type="evidence" value="ECO:0007669"/>
    <property type="project" value="TreeGrafter"/>
</dbReference>
<dbReference type="PANTHER" id="PTHR45772:SF7">
    <property type="entry name" value="AMINO ACID ABC TRANSPORTER ATP-BINDING PROTEIN"/>
    <property type="match status" value="1"/>
</dbReference>
<evidence type="ECO:0000259" key="4">
    <source>
        <dbReference type="PROSITE" id="PS50893"/>
    </source>
</evidence>
<dbReference type="OrthoDB" id="60490at2"/>
<dbReference type="PANTHER" id="PTHR45772">
    <property type="entry name" value="CONSERVED COMPONENT OF ABC TRANSPORTER FOR NATURAL AMINO ACIDS-RELATED"/>
    <property type="match status" value="1"/>
</dbReference>
<dbReference type="GO" id="GO:1903806">
    <property type="term" value="P:L-isoleucine import across plasma membrane"/>
    <property type="evidence" value="ECO:0007669"/>
    <property type="project" value="TreeGrafter"/>
</dbReference>
<dbReference type="InterPro" id="IPR003439">
    <property type="entry name" value="ABC_transporter-like_ATP-bd"/>
</dbReference>
<dbReference type="GO" id="GO:1903805">
    <property type="term" value="P:L-valine import across plasma membrane"/>
    <property type="evidence" value="ECO:0007669"/>
    <property type="project" value="TreeGrafter"/>
</dbReference>
<dbReference type="InterPro" id="IPR003593">
    <property type="entry name" value="AAA+_ATPase"/>
</dbReference>
<keyword evidence="1" id="KW-0813">Transport</keyword>
<dbReference type="GO" id="GO:0005524">
    <property type="term" value="F:ATP binding"/>
    <property type="evidence" value="ECO:0007669"/>
    <property type="project" value="UniProtKB-KW"/>
</dbReference>
<protein>
    <submittedName>
        <fullName evidence="5">Amino acid/amide ABC transporter ATP-binding protein 1 (HAAT family)</fullName>
    </submittedName>
</protein>
<dbReference type="CDD" id="cd03219">
    <property type="entry name" value="ABC_Mj1267_LivG_branched"/>
    <property type="match status" value="1"/>
</dbReference>
<keyword evidence="6" id="KW-1185">Reference proteome</keyword>
<dbReference type="SUPFAM" id="SSF52540">
    <property type="entry name" value="P-loop containing nucleoside triphosphate hydrolases"/>
    <property type="match status" value="1"/>
</dbReference>
<accession>A0A318SGW1</accession>
<dbReference type="GO" id="GO:0016887">
    <property type="term" value="F:ATP hydrolysis activity"/>
    <property type="evidence" value="ECO:0007669"/>
    <property type="project" value="InterPro"/>
</dbReference>
<evidence type="ECO:0000313" key="6">
    <source>
        <dbReference type="Proteomes" id="UP000248326"/>
    </source>
</evidence>
<evidence type="ECO:0000256" key="1">
    <source>
        <dbReference type="ARBA" id="ARBA00022448"/>
    </source>
</evidence>
<reference evidence="5 6" key="1">
    <citation type="submission" date="2018-06" db="EMBL/GenBank/DDBJ databases">
        <title>Genomic Encyclopedia of Type Strains, Phase IV (KMG-IV): sequencing the most valuable type-strain genomes for metagenomic binning, comparative biology and taxonomic classification.</title>
        <authorList>
            <person name="Goeker M."/>
        </authorList>
    </citation>
    <scope>NUCLEOTIDE SEQUENCE [LARGE SCALE GENOMIC DNA]</scope>
    <source>
        <strain evidence="5 6">DSM 18048</strain>
    </source>
</reference>
<dbReference type="GO" id="GO:0015192">
    <property type="term" value="F:L-phenylalanine transmembrane transporter activity"/>
    <property type="evidence" value="ECO:0007669"/>
    <property type="project" value="TreeGrafter"/>
</dbReference>
<dbReference type="Proteomes" id="UP000248326">
    <property type="component" value="Unassembled WGS sequence"/>
</dbReference>
<proteinExistence type="predicted"/>
<dbReference type="FunFam" id="3.40.50.300:FF:000421">
    <property type="entry name" value="Branched-chain amino acid ABC transporter ATP-binding protein"/>
    <property type="match status" value="1"/>
</dbReference>
<dbReference type="Pfam" id="PF12399">
    <property type="entry name" value="BCA_ABC_TP_C"/>
    <property type="match status" value="1"/>
</dbReference>
<dbReference type="GO" id="GO:0015188">
    <property type="term" value="F:L-isoleucine transmembrane transporter activity"/>
    <property type="evidence" value="ECO:0007669"/>
    <property type="project" value="TreeGrafter"/>
</dbReference>
<sequence length="262" mass="29177">MLSVKNLTKTFGGLLAVNAVDLEVPGRRIASVIGPNGAGKTTFFNMVTGIYKPDNGVVTLDGRDLVGLRPDQVTAAGIARTFQNIRLFGAMTVEENLLVGRHPRMKSSFVDALLHNRRFHEDERQARARGRELLQFVGLDRYRNEYATNLPYGDQRRLEIARALATDPKLLLLDEPAAGMNPRETEDLKSLIRRIRDELGITIVLIEHDMRLVMTLSEQITVLDYGTKIAEGLPHQVRNDPRVMEAYLGRGAAAGEYGKEAL</sequence>
<evidence type="ECO:0000256" key="3">
    <source>
        <dbReference type="ARBA" id="ARBA00022840"/>
    </source>
</evidence>
<dbReference type="RefSeq" id="WP_110888565.1">
    <property type="nucleotide sequence ID" value="NZ_QJSX01000021.1"/>
</dbReference>
<dbReference type="Gene3D" id="3.40.50.300">
    <property type="entry name" value="P-loop containing nucleotide triphosphate hydrolases"/>
    <property type="match status" value="1"/>
</dbReference>
<dbReference type="InterPro" id="IPR032823">
    <property type="entry name" value="BCA_ABC_TP_C"/>
</dbReference>
<dbReference type="GO" id="GO:0015808">
    <property type="term" value="P:L-alanine transport"/>
    <property type="evidence" value="ECO:0007669"/>
    <property type="project" value="TreeGrafter"/>
</dbReference>
<dbReference type="EMBL" id="QJSX01000021">
    <property type="protein sequence ID" value="PYE49881.1"/>
    <property type="molecule type" value="Genomic_DNA"/>
</dbReference>
<dbReference type="Pfam" id="PF00005">
    <property type="entry name" value="ABC_tran"/>
    <property type="match status" value="1"/>
</dbReference>
<keyword evidence="2" id="KW-0547">Nucleotide-binding</keyword>
<dbReference type="InterPro" id="IPR027417">
    <property type="entry name" value="P-loop_NTPase"/>
</dbReference>
<comment type="caution">
    <text evidence="5">The sequence shown here is derived from an EMBL/GenBank/DDBJ whole genome shotgun (WGS) entry which is preliminary data.</text>
</comment>
<feature type="domain" description="ABC transporter" evidence="4">
    <location>
        <begin position="2"/>
        <end position="250"/>
    </location>
</feature>
<organism evidence="5 6">
    <name type="scientific">Deinococcus yavapaiensis KR-236</name>
    <dbReference type="NCBI Taxonomy" id="694435"/>
    <lineage>
        <taxon>Bacteria</taxon>
        <taxon>Thermotogati</taxon>
        <taxon>Deinococcota</taxon>
        <taxon>Deinococci</taxon>
        <taxon>Deinococcales</taxon>
        <taxon>Deinococcaceae</taxon>
        <taxon>Deinococcus</taxon>
    </lineage>
</organism>
<name>A0A318SGW1_9DEIO</name>